<name>A0ACC3A349_9EURO</name>
<gene>
    <name evidence="1" type="ORF">H2198_006323</name>
</gene>
<dbReference type="Proteomes" id="UP001172386">
    <property type="component" value="Unassembled WGS sequence"/>
</dbReference>
<proteinExistence type="predicted"/>
<accession>A0ACC3A349</accession>
<comment type="caution">
    <text evidence="1">The sequence shown here is derived from an EMBL/GenBank/DDBJ whole genome shotgun (WGS) entry which is preliminary data.</text>
</comment>
<sequence>MPSAELGLSAFDVSVKCVQLLIFIIRTTENVQKLIPECNEIKIIATILKEAFEKHKNTLKDLDSLKPLAKVLEDVCTFVAECKHASVVKRAWEVLWERRLPGLRQEMLLWVIVLNTETTVSTRTDLLRFQVSVAQSQEQQKTHMADVMAKLSILDELKKNLKEEESPGLVVNFREQDLNLRLVKENEELLAGHLSISAAIQGQDVEVLCEPVNEGVMRFGEQGPRHVLIYAQISAQTLVHPFYGIAERFGRRWVVMKDLRRTQSLAAVIQDDKLPSSILERLAIAYEVAKTIAYLHSVDILVKRLSDKNVLLAKENGAYVPYLTQLERARLFLENSSGGEYDVRYEAPELTKLPSPQRNVSTDVYW</sequence>
<organism evidence="1 2">
    <name type="scientific">Neophaeococcomyces mojaviensis</name>
    <dbReference type="NCBI Taxonomy" id="3383035"/>
    <lineage>
        <taxon>Eukaryota</taxon>
        <taxon>Fungi</taxon>
        <taxon>Dikarya</taxon>
        <taxon>Ascomycota</taxon>
        <taxon>Pezizomycotina</taxon>
        <taxon>Eurotiomycetes</taxon>
        <taxon>Chaetothyriomycetidae</taxon>
        <taxon>Chaetothyriales</taxon>
        <taxon>Chaetothyriales incertae sedis</taxon>
        <taxon>Neophaeococcomyces</taxon>
    </lineage>
</organism>
<protein>
    <submittedName>
        <fullName evidence="1">Uncharacterized protein</fullName>
    </submittedName>
</protein>
<dbReference type="EMBL" id="JAPDRQ010000115">
    <property type="protein sequence ID" value="KAJ9654656.1"/>
    <property type="molecule type" value="Genomic_DNA"/>
</dbReference>
<evidence type="ECO:0000313" key="1">
    <source>
        <dbReference type="EMBL" id="KAJ9654656.1"/>
    </source>
</evidence>
<reference evidence="1" key="1">
    <citation type="submission" date="2022-10" db="EMBL/GenBank/DDBJ databases">
        <title>Culturing micro-colonial fungi from biological soil crusts in the Mojave desert and describing Neophaeococcomyces mojavensis, and introducing the new genera and species Taxawa tesnikishii.</title>
        <authorList>
            <person name="Kurbessoian T."/>
            <person name="Stajich J.E."/>
        </authorList>
    </citation>
    <scope>NUCLEOTIDE SEQUENCE</scope>
    <source>
        <strain evidence="1">JES_112</strain>
    </source>
</reference>
<evidence type="ECO:0000313" key="2">
    <source>
        <dbReference type="Proteomes" id="UP001172386"/>
    </source>
</evidence>
<keyword evidence="2" id="KW-1185">Reference proteome</keyword>